<keyword evidence="2" id="KW-1185">Reference proteome</keyword>
<proteinExistence type="predicted"/>
<dbReference type="EMBL" id="WNNK01000022">
    <property type="protein sequence ID" value="MUF07232.1"/>
    <property type="molecule type" value="Genomic_DNA"/>
</dbReference>
<gene>
    <name evidence="1" type="ORF">GNF76_23040</name>
</gene>
<evidence type="ECO:0000313" key="1">
    <source>
        <dbReference type="EMBL" id="MUF07232.1"/>
    </source>
</evidence>
<protein>
    <submittedName>
        <fullName evidence="1">GpE family phage tail protein</fullName>
    </submittedName>
</protein>
<reference evidence="1 2" key="1">
    <citation type="submission" date="2019-11" db="EMBL/GenBank/DDBJ databases">
        <title>Pseudomonas karstica sp. nov. and Pseudomonas spelaei sp. nov. from karst caves.</title>
        <authorList>
            <person name="Zeman M."/>
        </authorList>
    </citation>
    <scope>NUCLEOTIDE SEQUENCE [LARGE SCALE GENOMIC DNA]</scope>
    <source>
        <strain evidence="1 2">CCM 7893</strain>
    </source>
</reference>
<sequence length="40" mass="4600">MIAELTKYYGWGPRDAWSLTLKELVEWNKQAIRMAGNSDG</sequence>
<dbReference type="AlphaFoldDB" id="A0A6I3WJ51"/>
<name>A0A6I3WJ51_9PSED</name>
<evidence type="ECO:0000313" key="2">
    <source>
        <dbReference type="Proteomes" id="UP000438196"/>
    </source>
</evidence>
<organism evidence="1 2">
    <name type="scientific">Pseudomonas spelaei</name>
    <dbReference type="NCBI Taxonomy" id="1055469"/>
    <lineage>
        <taxon>Bacteria</taxon>
        <taxon>Pseudomonadati</taxon>
        <taxon>Pseudomonadota</taxon>
        <taxon>Gammaproteobacteria</taxon>
        <taxon>Pseudomonadales</taxon>
        <taxon>Pseudomonadaceae</taxon>
        <taxon>Pseudomonas</taxon>
    </lineage>
</organism>
<dbReference type="OrthoDB" id="8566531at2"/>
<accession>A0A6I3WJ51</accession>
<dbReference type="Proteomes" id="UP000438196">
    <property type="component" value="Unassembled WGS sequence"/>
</dbReference>
<comment type="caution">
    <text evidence="1">The sequence shown here is derived from an EMBL/GenBank/DDBJ whole genome shotgun (WGS) entry which is preliminary data.</text>
</comment>